<dbReference type="AlphaFoldDB" id="A0A815J4X5"/>
<gene>
    <name evidence="3" type="ORF">CJN711_LOCUS20497</name>
</gene>
<feature type="transmembrane region" description="Helical" evidence="1">
    <location>
        <begin position="140"/>
        <end position="161"/>
    </location>
</feature>
<comment type="caution">
    <text evidence="3">The sequence shown here is derived from an EMBL/GenBank/DDBJ whole genome shotgun (WGS) entry which is preliminary data.</text>
</comment>
<keyword evidence="2" id="KW-0732">Signal</keyword>
<accession>A0A815J4X5</accession>
<evidence type="ECO:0000313" key="3">
    <source>
        <dbReference type="EMBL" id="CAF1372050.1"/>
    </source>
</evidence>
<protein>
    <submittedName>
        <fullName evidence="3">Uncharacterized protein</fullName>
    </submittedName>
</protein>
<feature type="signal peptide" evidence="2">
    <location>
        <begin position="1"/>
        <end position="20"/>
    </location>
</feature>
<feature type="chain" id="PRO_5032421574" evidence="2">
    <location>
        <begin position="21"/>
        <end position="240"/>
    </location>
</feature>
<evidence type="ECO:0000313" key="4">
    <source>
        <dbReference type="Proteomes" id="UP000663855"/>
    </source>
</evidence>
<dbReference type="EMBL" id="CAJNOV010009585">
    <property type="protein sequence ID" value="CAF1372050.1"/>
    <property type="molecule type" value="Genomic_DNA"/>
</dbReference>
<keyword evidence="1" id="KW-1133">Transmembrane helix</keyword>
<organism evidence="3 4">
    <name type="scientific">Rotaria magnacalcarata</name>
    <dbReference type="NCBI Taxonomy" id="392030"/>
    <lineage>
        <taxon>Eukaryota</taxon>
        <taxon>Metazoa</taxon>
        <taxon>Spiralia</taxon>
        <taxon>Gnathifera</taxon>
        <taxon>Rotifera</taxon>
        <taxon>Eurotatoria</taxon>
        <taxon>Bdelloidea</taxon>
        <taxon>Philodinida</taxon>
        <taxon>Philodinidae</taxon>
        <taxon>Rotaria</taxon>
    </lineage>
</organism>
<evidence type="ECO:0000256" key="1">
    <source>
        <dbReference type="SAM" id="Phobius"/>
    </source>
</evidence>
<evidence type="ECO:0000256" key="2">
    <source>
        <dbReference type="SAM" id="SignalP"/>
    </source>
</evidence>
<keyword evidence="1" id="KW-0472">Membrane</keyword>
<keyword evidence="1" id="KW-0812">Transmembrane</keyword>
<dbReference type="Proteomes" id="UP000663855">
    <property type="component" value="Unassembled WGS sequence"/>
</dbReference>
<name>A0A815J4X5_9BILA</name>
<proteinExistence type="predicted"/>
<reference evidence="3" key="1">
    <citation type="submission" date="2021-02" db="EMBL/GenBank/DDBJ databases">
        <authorList>
            <person name="Nowell W R."/>
        </authorList>
    </citation>
    <scope>NUCLEOTIDE SEQUENCE</scope>
</reference>
<sequence>MQKILQYLMLLAFLIWHSIALPVDTGSKASFINQHFERSMINHKLFDIYNAWIHSLLNKPTNENKLRQKRDGTASVNIAAVQATVNDQRIMIDDHRTMIDDHRTLINNFLNTTSNENNIKQAVAEHHSSTPPIWNSWRDLGLLLLLVLLIVLIFYFCICHVKLKPYDYLISCIFHRYAKHQQKNQQKEQNRQESHSTIVQHRENMHPTMKPTNPSTYPNLQLTTIDDIYAACRNNSHPPT</sequence>